<dbReference type="EMBL" id="FLQS01000042">
    <property type="protein sequence ID" value="SBS77730.1"/>
    <property type="molecule type" value="Genomic_DNA"/>
</dbReference>
<reference evidence="1" key="1">
    <citation type="submission" date="2016-03" db="EMBL/GenBank/DDBJ databases">
        <authorList>
            <person name="Ploux O."/>
        </authorList>
    </citation>
    <scope>NUCLEOTIDE SEQUENCE</scope>
    <source>
        <strain evidence="1">UC10</strain>
    </source>
</reference>
<protein>
    <submittedName>
        <fullName evidence="1">Uncharacterized protein</fullName>
    </submittedName>
</protein>
<name>A0A1Y5PJY6_9MYCO</name>
<accession>A0A1Y5PJY6</accession>
<proteinExistence type="predicted"/>
<organism evidence="1">
    <name type="scientific">uncultured Mycobacterium sp</name>
    <dbReference type="NCBI Taxonomy" id="171292"/>
    <lineage>
        <taxon>Bacteria</taxon>
        <taxon>Bacillati</taxon>
        <taxon>Actinomycetota</taxon>
        <taxon>Actinomycetes</taxon>
        <taxon>Mycobacteriales</taxon>
        <taxon>Mycobacteriaceae</taxon>
        <taxon>Mycobacterium</taxon>
        <taxon>environmental samples</taxon>
    </lineage>
</organism>
<sequence length="118" mass="12536">MMSQSASTIATTGPTAMIRLSVRMVSTPGKGSLVDFTDAKFNVTGKYSIVSFAEATFATSDRCAIVFTHKTGHQTKCPVSVKLSSASCKNATLIVFGRRSVCGPITRLQLCRRGVIGN</sequence>
<dbReference type="AlphaFoldDB" id="A0A1Y5PJY6"/>
<gene>
    <name evidence="1" type="ORF">MHPYR_470064</name>
</gene>
<evidence type="ECO:0000313" key="1">
    <source>
        <dbReference type="EMBL" id="SBS77730.1"/>
    </source>
</evidence>